<gene>
    <name evidence="1" type="ORF">CHARACLAT_004909</name>
</gene>
<sequence>MRGFTGYSGFLPHSKDMPPGPRAFFPLSCEQHWRVGESETPRFSIFRRPRTTWKGSGAENNLKPVVVVGIIRT</sequence>
<organism evidence="1 2">
    <name type="scientific">Characodon lateralis</name>
    <dbReference type="NCBI Taxonomy" id="208331"/>
    <lineage>
        <taxon>Eukaryota</taxon>
        <taxon>Metazoa</taxon>
        <taxon>Chordata</taxon>
        <taxon>Craniata</taxon>
        <taxon>Vertebrata</taxon>
        <taxon>Euteleostomi</taxon>
        <taxon>Actinopterygii</taxon>
        <taxon>Neopterygii</taxon>
        <taxon>Teleostei</taxon>
        <taxon>Neoteleostei</taxon>
        <taxon>Acanthomorphata</taxon>
        <taxon>Ovalentaria</taxon>
        <taxon>Atherinomorphae</taxon>
        <taxon>Cyprinodontiformes</taxon>
        <taxon>Goodeidae</taxon>
        <taxon>Characodon</taxon>
    </lineage>
</organism>
<reference evidence="1 2" key="1">
    <citation type="submission" date="2021-06" db="EMBL/GenBank/DDBJ databases">
        <authorList>
            <person name="Palmer J.M."/>
        </authorList>
    </citation>
    <scope>NUCLEOTIDE SEQUENCE [LARGE SCALE GENOMIC DNA]</scope>
    <source>
        <strain evidence="1 2">CL_MEX2019</strain>
        <tissue evidence="1">Muscle</tissue>
    </source>
</reference>
<keyword evidence="2" id="KW-1185">Reference proteome</keyword>
<proteinExistence type="predicted"/>
<comment type="caution">
    <text evidence="1">The sequence shown here is derived from an EMBL/GenBank/DDBJ whole genome shotgun (WGS) entry which is preliminary data.</text>
</comment>
<evidence type="ECO:0000313" key="2">
    <source>
        <dbReference type="Proteomes" id="UP001352852"/>
    </source>
</evidence>
<dbReference type="Proteomes" id="UP001352852">
    <property type="component" value="Unassembled WGS sequence"/>
</dbReference>
<evidence type="ECO:0000313" key="1">
    <source>
        <dbReference type="EMBL" id="MED6279849.1"/>
    </source>
</evidence>
<dbReference type="EMBL" id="JAHUTJ010041221">
    <property type="protein sequence ID" value="MED6279849.1"/>
    <property type="molecule type" value="Genomic_DNA"/>
</dbReference>
<accession>A0ABU7E1U3</accession>
<feature type="non-terminal residue" evidence="1">
    <location>
        <position position="73"/>
    </location>
</feature>
<name>A0ABU7E1U3_9TELE</name>
<protein>
    <submittedName>
        <fullName evidence="1">Uncharacterized protein</fullName>
    </submittedName>
</protein>